<dbReference type="Gene3D" id="3.90.1150.10">
    <property type="entry name" value="Aspartate Aminotransferase, domain 1"/>
    <property type="match status" value="1"/>
</dbReference>
<evidence type="ECO:0000256" key="9">
    <source>
        <dbReference type="RuleBase" id="RU004504"/>
    </source>
</evidence>
<keyword evidence="3 11" id="KW-0032">Aminotransferase</keyword>
<dbReference type="EMBL" id="JACGLT010000017">
    <property type="protein sequence ID" value="MBA6154296.1"/>
    <property type="molecule type" value="Genomic_DNA"/>
</dbReference>
<dbReference type="PANTHER" id="PTHR21152">
    <property type="entry name" value="AMINOTRANSFERASE CLASS V"/>
    <property type="match status" value="1"/>
</dbReference>
<accession>A0A7W2M864</accession>
<name>A0A7W2M864_9FLAO</name>
<evidence type="ECO:0000256" key="7">
    <source>
        <dbReference type="PIRSR" id="PIRSR000524-50"/>
    </source>
</evidence>
<dbReference type="AlphaFoldDB" id="A0A7W2M864"/>
<dbReference type="Proteomes" id="UP000541857">
    <property type="component" value="Unassembled WGS sequence"/>
</dbReference>
<evidence type="ECO:0000256" key="6">
    <source>
        <dbReference type="PIRSR" id="PIRSR000524-1"/>
    </source>
</evidence>
<keyword evidence="12" id="KW-1185">Reference proteome</keyword>
<dbReference type="InterPro" id="IPR024169">
    <property type="entry name" value="SP_NH2Trfase/AEP_transaminase"/>
</dbReference>
<dbReference type="Pfam" id="PF00266">
    <property type="entry name" value="Aminotran_5"/>
    <property type="match status" value="1"/>
</dbReference>
<dbReference type="InterPro" id="IPR015421">
    <property type="entry name" value="PyrdxlP-dep_Trfase_major"/>
</dbReference>
<evidence type="ECO:0000256" key="5">
    <source>
        <dbReference type="ARBA" id="ARBA00022898"/>
    </source>
</evidence>
<dbReference type="PIRSF" id="PIRSF000524">
    <property type="entry name" value="SPT"/>
    <property type="match status" value="1"/>
</dbReference>
<organism evidence="11 12">
    <name type="scientific">Gelidibacter maritimus</name>
    <dbReference type="NCBI Taxonomy" id="2761487"/>
    <lineage>
        <taxon>Bacteria</taxon>
        <taxon>Pseudomonadati</taxon>
        <taxon>Bacteroidota</taxon>
        <taxon>Flavobacteriia</taxon>
        <taxon>Flavobacteriales</taxon>
        <taxon>Flavobacteriaceae</taxon>
        <taxon>Gelidibacter</taxon>
    </lineage>
</organism>
<evidence type="ECO:0000256" key="2">
    <source>
        <dbReference type="ARBA" id="ARBA00009236"/>
    </source>
</evidence>
<feature type="domain" description="Aminotransferase class V" evidence="10">
    <location>
        <begin position="32"/>
        <end position="332"/>
    </location>
</feature>
<dbReference type="SUPFAM" id="SSF53383">
    <property type="entry name" value="PLP-dependent transferases"/>
    <property type="match status" value="1"/>
</dbReference>
<keyword evidence="4 11" id="KW-0808">Transferase</keyword>
<proteinExistence type="inferred from homology"/>
<evidence type="ECO:0000256" key="1">
    <source>
        <dbReference type="ARBA" id="ARBA00001933"/>
    </source>
</evidence>
<reference evidence="11 12" key="1">
    <citation type="submission" date="2020-07" db="EMBL/GenBank/DDBJ databases">
        <title>Bacterium isolated from marine sediment.</title>
        <authorList>
            <person name="Shang D."/>
        </authorList>
    </citation>
    <scope>NUCLEOTIDE SEQUENCE [LARGE SCALE GENOMIC DNA]</scope>
    <source>
        <strain evidence="11 12">F6074</strain>
    </source>
</reference>
<dbReference type="InterPro" id="IPR015422">
    <property type="entry name" value="PyrdxlP-dep_Trfase_small"/>
</dbReference>
<dbReference type="FunFam" id="3.40.640.10:FF:000027">
    <property type="entry name" value="Serine--pyruvate aminotransferase, mitochondrial"/>
    <property type="match status" value="1"/>
</dbReference>
<dbReference type="InterPro" id="IPR015424">
    <property type="entry name" value="PyrdxlP-dep_Trfase"/>
</dbReference>
<comment type="similarity">
    <text evidence="2 8">Belongs to the class-V pyridoxal-phosphate-dependent aminotransferase family.</text>
</comment>
<evidence type="ECO:0000313" key="11">
    <source>
        <dbReference type="EMBL" id="MBA6154296.1"/>
    </source>
</evidence>
<dbReference type="PROSITE" id="PS00595">
    <property type="entry name" value="AA_TRANSFER_CLASS_5"/>
    <property type="match status" value="1"/>
</dbReference>
<dbReference type="GO" id="GO:0008453">
    <property type="term" value="F:alanine-glyoxylate transaminase activity"/>
    <property type="evidence" value="ECO:0007669"/>
    <property type="project" value="TreeGrafter"/>
</dbReference>
<dbReference type="GO" id="GO:0004760">
    <property type="term" value="F:L-serine-pyruvate transaminase activity"/>
    <property type="evidence" value="ECO:0007669"/>
    <property type="project" value="TreeGrafter"/>
</dbReference>
<feature type="binding site" evidence="6">
    <location>
        <position position="343"/>
    </location>
    <ligand>
        <name>substrate</name>
    </ligand>
</feature>
<protein>
    <submittedName>
        <fullName evidence="11">Alanine--glyoxylate aminotransferase family protein</fullName>
    </submittedName>
</protein>
<comment type="cofactor">
    <cofactor evidence="1 7 9">
        <name>pyridoxal 5'-phosphate</name>
        <dbReference type="ChEBI" id="CHEBI:597326"/>
    </cofactor>
</comment>
<evidence type="ECO:0000256" key="4">
    <source>
        <dbReference type="ARBA" id="ARBA00022679"/>
    </source>
</evidence>
<feature type="modified residue" description="N6-(pyridoxal phosphate)lysine" evidence="7">
    <location>
        <position position="191"/>
    </location>
</feature>
<evidence type="ECO:0000256" key="3">
    <source>
        <dbReference type="ARBA" id="ARBA00022576"/>
    </source>
</evidence>
<dbReference type="PANTHER" id="PTHR21152:SF24">
    <property type="entry name" value="ALANINE--GLYOXYLATE AMINOTRANSFERASE 1"/>
    <property type="match status" value="1"/>
</dbReference>
<evidence type="ECO:0000259" key="10">
    <source>
        <dbReference type="Pfam" id="PF00266"/>
    </source>
</evidence>
<dbReference type="GO" id="GO:0019265">
    <property type="term" value="P:glycine biosynthetic process, by transamination of glyoxylate"/>
    <property type="evidence" value="ECO:0007669"/>
    <property type="project" value="TreeGrafter"/>
</dbReference>
<gene>
    <name evidence="11" type="ORF">H3Z82_16335</name>
</gene>
<keyword evidence="5 7" id="KW-0663">Pyridoxal phosphate</keyword>
<dbReference type="InterPro" id="IPR000192">
    <property type="entry name" value="Aminotrans_V_dom"/>
</dbReference>
<evidence type="ECO:0000313" key="12">
    <source>
        <dbReference type="Proteomes" id="UP000541857"/>
    </source>
</evidence>
<dbReference type="Gene3D" id="3.40.640.10">
    <property type="entry name" value="Type I PLP-dependent aspartate aminotransferase-like (Major domain)"/>
    <property type="match status" value="1"/>
</dbReference>
<dbReference type="InterPro" id="IPR020578">
    <property type="entry name" value="Aminotrans_V_PyrdxlP_BS"/>
</dbReference>
<comment type="caution">
    <text evidence="11">The sequence shown here is derived from an EMBL/GenBank/DDBJ whole genome shotgun (WGS) entry which is preliminary data.</text>
</comment>
<sequence length="386" mass="41657">MKSRKLLMIPGPIEFENDVLQSMAIPTPSHVDPDFISVFSNCLELFKDVCQSPSGQAFIVAGTGTLAMDMAAANLIESGDKALVVSTGYFGLRFAEILKRYGADIDLLETEVGDIVSMERIEQQLQAKTYKLLAFTHVDTSTAVLNDAKQIGALGKKHGVLTVLDGVCSVAGEDIKQDEWGIDVVLTASQKAVGVPPGLALLVASQKAMQAFEQRKSPVANYYADWANWLPIMKAYENKQASYFGTPPVNLIIALEKSLKAIVKEGIDKRVERHQRAGKAMRAALKAIGLEVLSKSDDIASNTLSAPYYPSQIDPSAFLQGINQEGIILAGGLLPDLKSKYFRIGHMGSVNKGDLLATIGAIETVLKNSGHQHELGSGTAEILKHF</sequence>
<evidence type="ECO:0000256" key="8">
    <source>
        <dbReference type="RuleBase" id="RU004075"/>
    </source>
</evidence>